<keyword evidence="8 17" id="KW-0133">Cell shape</keyword>
<dbReference type="PANTHER" id="PTHR30622">
    <property type="entry name" value="UNDECAPRENYL-DIPHOSPHATASE"/>
    <property type="match status" value="1"/>
</dbReference>
<comment type="function">
    <text evidence="17">Catalyzes the dephosphorylation of undecaprenyl diphosphate (UPP). Confers resistance to bacitracin.</text>
</comment>
<evidence type="ECO:0000256" key="4">
    <source>
        <dbReference type="ARBA" id="ARBA00021581"/>
    </source>
</evidence>
<gene>
    <name evidence="17" type="primary">uppP</name>
    <name evidence="18" type="ORF">F4148_00440</name>
</gene>
<evidence type="ECO:0000256" key="13">
    <source>
        <dbReference type="ARBA" id="ARBA00023316"/>
    </source>
</evidence>
<feature type="transmembrane region" description="Helical" evidence="17">
    <location>
        <begin position="230"/>
        <end position="250"/>
    </location>
</feature>
<keyword evidence="12 17" id="KW-0046">Antibiotic resistance</keyword>
<evidence type="ECO:0000256" key="1">
    <source>
        <dbReference type="ARBA" id="ARBA00004651"/>
    </source>
</evidence>
<dbReference type="GO" id="GO:0046677">
    <property type="term" value="P:response to antibiotic"/>
    <property type="evidence" value="ECO:0007669"/>
    <property type="project" value="UniProtKB-UniRule"/>
</dbReference>
<evidence type="ECO:0000256" key="11">
    <source>
        <dbReference type="ARBA" id="ARBA00023136"/>
    </source>
</evidence>
<feature type="transmembrane region" description="Helical" evidence="17">
    <location>
        <begin position="262"/>
        <end position="282"/>
    </location>
</feature>
<comment type="subcellular location">
    <subcellularLocation>
        <location evidence="1 17">Cell membrane</location>
        <topology evidence="1 17">Multi-pass membrane protein</topology>
    </subcellularLocation>
</comment>
<comment type="similarity">
    <text evidence="2 17">Belongs to the UppP family.</text>
</comment>
<dbReference type="GO" id="GO:0005886">
    <property type="term" value="C:plasma membrane"/>
    <property type="evidence" value="ECO:0007669"/>
    <property type="project" value="UniProtKB-SubCell"/>
</dbReference>
<keyword evidence="5 17" id="KW-1003">Cell membrane</keyword>
<evidence type="ECO:0000256" key="9">
    <source>
        <dbReference type="ARBA" id="ARBA00022984"/>
    </source>
</evidence>
<evidence type="ECO:0000256" key="12">
    <source>
        <dbReference type="ARBA" id="ARBA00023251"/>
    </source>
</evidence>
<dbReference type="InterPro" id="IPR003824">
    <property type="entry name" value="UppP"/>
</dbReference>
<dbReference type="EMBL" id="VYDA01000016">
    <property type="protein sequence ID" value="MYH60285.1"/>
    <property type="molecule type" value="Genomic_DNA"/>
</dbReference>
<dbReference type="AlphaFoldDB" id="A0A6B1FZ52"/>
<accession>A0A6B1FZ52</accession>
<keyword evidence="6 17" id="KW-0812">Transmembrane</keyword>
<evidence type="ECO:0000256" key="6">
    <source>
        <dbReference type="ARBA" id="ARBA00022692"/>
    </source>
</evidence>
<feature type="transmembrane region" description="Helical" evidence="17">
    <location>
        <begin position="93"/>
        <end position="113"/>
    </location>
</feature>
<feature type="transmembrane region" description="Helical" evidence="17">
    <location>
        <begin position="200"/>
        <end position="218"/>
    </location>
</feature>
<comment type="caution">
    <text evidence="18">The sequence shown here is derived from an EMBL/GenBank/DDBJ whole genome shotgun (WGS) entry which is preliminary data.</text>
</comment>
<evidence type="ECO:0000313" key="18">
    <source>
        <dbReference type="EMBL" id="MYH60285.1"/>
    </source>
</evidence>
<evidence type="ECO:0000256" key="15">
    <source>
        <dbReference type="ARBA" id="ARBA00032932"/>
    </source>
</evidence>
<evidence type="ECO:0000256" key="3">
    <source>
        <dbReference type="ARBA" id="ARBA00012374"/>
    </source>
</evidence>
<feature type="transmembrane region" description="Helical" evidence="17">
    <location>
        <begin position="50"/>
        <end position="72"/>
    </location>
</feature>
<keyword evidence="13 17" id="KW-0961">Cell wall biogenesis/degradation</keyword>
<comment type="miscellaneous">
    <text evidence="17">Bacitracin is thought to be involved in the inhibition of peptidoglycan synthesis by sequestering undecaprenyl diphosphate, thereby reducing the pool of lipid carrier available.</text>
</comment>
<evidence type="ECO:0000256" key="7">
    <source>
        <dbReference type="ARBA" id="ARBA00022801"/>
    </source>
</evidence>
<name>A0A6B1FZ52_9CHLR</name>
<feature type="transmembrane region" description="Helical" evidence="17">
    <location>
        <begin position="119"/>
        <end position="139"/>
    </location>
</feature>
<dbReference type="GO" id="GO:0071555">
    <property type="term" value="P:cell wall organization"/>
    <property type="evidence" value="ECO:0007669"/>
    <property type="project" value="UniProtKB-KW"/>
</dbReference>
<evidence type="ECO:0000256" key="5">
    <source>
        <dbReference type="ARBA" id="ARBA00022475"/>
    </source>
</evidence>
<keyword evidence="7 17" id="KW-0378">Hydrolase</keyword>
<protein>
    <recommendedName>
        <fullName evidence="4 17">Undecaprenyl-diphosphatase</fullName>
        <ecNumber evidence="3 17">3.6.1.27</ecNumber>
    </recommendedName>
    <alternativeName>
        <fullName evidence="15 17">Bacitracin resistance protein</fullName>
    </alternativeName>
    <alternativeName>
        <fullName evidence="14 17">Undecaprenyl pyrophosphate phosphatase</fullName>
    </alternativeName>
</protein>
<dbReference type="HAMAP" id="MF_01006">
    <property type="entry name" value="Undec_diphosphatase"/>
    <property type="match status" value="1"/>
</dbReference>
<dbReference type="GO" id="GO:0050380">
    <property type="term" value="F:undecaprenyl-diphosphatase activity"/>
    <property type="evidence" value="ECO:0007669"/>
    <property type="project" value="UniProtKB-UniRule"/>
</dbReference>
<dbReference type="EC" id="3.6.1.27" evidence="3 17"/>
<sequence>MFDLFKAFVLGLVQGASEFLPVSSSGHLVIVPWLFGWPSSTLLFDTVVHLGTLLSILAVFGRDFAAIIRATLRSLPVLLKPKNRRSSLTDINARLGWFIVLGSVPAAITGLLFKDSLEQLYHTPQAAALFLALTALLLAGSEWMTRNVVALAPLTAMSLRQSFIIGLAQAAALAPGISRSGTTIAAALAQGLRREAATRYSFLLGAPAFLGAGLLQVGDMLATEPSAVLAELPALLVGFTTSALCGYAAIRFLLAYVRRNSLYLFSGYCLLVSLTVLTLFTLRLR</sequence>
<evidence type="ECO:0000256" key="8">
    <source>
        <dbReference type="ARBA" id="ARBA00022960"/>
    </source>
</evidence>
<dbReference type="GO" id="GO:0008360">
    <property type="term" value="P:regulation of cell shape"/>
    <property type="evidence" value="ECO:0007669"/>
    <property type="project" value="UniProtKB-KW"/>
</dbReference>
<dbReference type="GO" id="GO:0009252">
    <property type="term" value="P:peptidoglycan biosynthetic process"/>
    <property type="evidence" value="ECO:0007669"/>
    <property type="project" value="UniProtKB-KW"/>
</dbReference>
<dbReference type="Pfam" id="PF02673">
    <property type="entry name" value="BacA"/>
    <property type="match status" value="1"/>
</dbReference>
<evidence type="ECO:0000256" key="16">
    <source>
        <dbReference type="ARBA" id="ARBA00047594"/>
    </source>
</evidence>
<organism evidence="18">
    <name type="scientific">Caldilineaceae bacterium SB0675_bin_29</name>
    <dbReference type="NCBI Taxonomy" id="2605266"/>
    <lineage>
        <taxon>Bacteria</taxon>
        <taxon>Bacillati</taxon>
        <taxon>Chloroflexota</taxon>
        <taxon>Caldilineae</taxon>
        <taxon>Caldilineales</taxon>
        <taxon>Caldilineaceae</taxon>
    </lineage>
</organism>
<reference evidence="18" key="1">
    <citation type="submission" date="2019-09" db="EMBL/GenBank/DDBJ databases">
        <title>Characterisation of the sponge microbiome using genome-centric metagenomics.</title>
        <authorList>
            <person name="Engelberts J.P."/>
            <person name="Robbins S.J."/>
            <person name="De Goeij J.M."/>
            <person name="Aranda M."/>
            <person name="Bell S.C."/>
            <person name="Webster N.S."/>
        </authorList>
    </citation>
    <scope>NUCLEOTIDE SEQUENCE</scope>
    <source>
        <strain evidence="18">SB0675_bin_29</strain>
    </source>
</reference>
<keyword evidence="9 17" id="KW-0573">Peptidoglycan synthesis</keyword>
<comment type="catalytic activity">
    <reaction evidence="16 17">
        <text>di-trans,octa-cis-undecaprenyl diphosphate + H2O = di-trans,octa-cis-undecaprenyl phosphate + phosphate + H(+)</text>
        <dbReference type="Rhea" id="RHEA:28094"/>
        <dbReference type="ChEBI" id="CHEBI:15377"/>
        <dbReference type="ChEBI" id="CHEBI:15378"/>
        <dbReference type="ChEBI" id="CHEBI:43474"/>
        <dbReference type="ChEBI" id="CHEBI:58405"/>
        <dbReference type="ChEBI" id="CHEBI:60392"/>
        <dbReference type="EC" id="3.6.1.27"/>
    </reaction>
</comment>
<evidence type="ECO:0000256" key="10">
    <source>
        <dbReference type="ARBA" id="ARBA00022989"/>
    </source>
</evidence>
<keyword evidence="11 17" id="KW-0472">Membrane</keyword>
<proteinExistence type="inferred from homology"/>
<evidence type="ECO:0000256" key="17">
    <source>
        <dbReference type="HAMAP-Rule" id="MF_01006"/>
    </source>
</evidence>
<evidence type="ECO:0000256" key="14">
    <source>
        <dbReference type="ARBA" id="ARBA00032707"/>
    </source>
</evidence>
<keyword evidence="10 17" id="KW-1133">Transmembrane helix</keyword>
<dbReference type="PANTHER" id="PTHR30622:SF4">
    <property type="entry name" value="UNDECAPRENYL-DIPHOSPHATASE"/>
    <property type="match status" value="1"/>
</dbReference>
<evidence type="ECO:0000256" key="2">
    <source>
        <dbReference type="ARBA" id="ARBA00010621"/>
    </source>
</evidence>